<gene>
    <name evidence="1" type="ORF">DXG03_004165</name>
</gene>
<reference evidence="1" key="1">
    <citation type="submission" date="2020-07" db="EMBL/GenBank/DDBJ databases">
        <authorList>
            <person name="Nieuwenhuis M."/>
            <person name="Van De Peppel L.J.J."/>
        </authorList>
    </citation>
    <scope>NUCLEOTIDE SEQUENCE</scope>
    <source>
        <strain evidence="1">AP01</strain>
        <tissue evidence="1">Mycelium</tissue>
    </source>
</reference>
<reference evidence="1" key="2">
    <citation type="submission" date="2021-10" db="EMBL/GenBank/DDBJ databases">
        <title>Phylogenomics reveals ancestral predisposition of the termite-cultivated fungus Termitomyces towards a domesticated lifestyle.</title>
        <authorList>
            <person name="Auxier B."/>
            <person name="Grum-Grzhimaylo A."/>
            <person name="Cardenas M.E."/>
            <person name="Lodge J.D."/>
            <person name="Laessoe T."/>
            <person name="Pedersen O."/>
            <person name="Smith M.E."/>
            <person name="Kuyper T.W."/>
            <person name="Franco-Molano E.A."/>
            <person name="Baroni T.J."/>
            <person name="Aanen D.K."/>
        </authorList>
    </citation>
    <scope>NUCLEOTIDE SEQUENCE</scope>
    <source>
        <strain evidence="1">AP01</strain>
        <tissue evidence="1">Mycelium</tissue>
    </source>
</reference>
<dbReference type="EMBL" id="JABCKV010002466">
    <property type="protein sequence ID" value="KAG5638284.1"/>
    <property type="molecule type" value="Genomic_DNA"/>
</dbReference>
<dbReference type="AlphaFoldDB" id="A0A9P7FWB0"/>
<organism evidence="1 2">
    <name type="scientific">Asterophora parasitica</name>
    <dbReference type="NCBI Taxonomy" id="117018"/>
    <lineage>
        <taxon>Eukaryota</taxon>
        <taxon>Fungi</taxon>
        <taxon>Dikarya</taxon>
        <taxon>Basidiomycota</taxon>
        <taxon>Agaricomycotina</taxon>
        <taxon>Agaricomycetes</taxon>
        <taxon>Agaricomycetidae</taxon>
        <taxon>Agaricales</taxon>
        <taxon>Tricholomatineae</taxon>
        <taxon>Lyophyllaceae</taxon>
        <taxon>Asterophora</taxon>
    </lineage>
</organism>
<evidence type="ECO:0000313" key="2">
    <source>
        <dbReference type="Proteomes" id="UP000775547"/>
    </source>
</evidence>
<name>A0A9P7FWB0_9AGAR</name>
<dbReference type="Proteomes" id="UP000775547">
    <property type="component" value="Unassembled WGS sequence"/>
</dbReference>
<accession>A0A9P7FWB0</accession>
<evidence type="ECO:0000313" key="1">
    <source>
        <dbReference type="EMBL" id="KAG5638284.1"/>
    </source>
</evidence>
<sequence length="103" mass="11218">MSVEDKTNPKFGLNHAFNTGLGIHIARQSDDAQGTLTLLFKEVKTSSGDPSERILGLTSKHVASVDTTTHYEFDEANPQHILVCGDRRLARAVTEIEDGVAEP</sequence>
<keyword evidence="2" id="KW-1185">Reference proteome</keyword>
<dbReference type="OrthoDB" id="3228290at2759"/>
<proteinExistence type="predicted"/>
<comment type="caution">
    <text evidence="1">The sequence shown here is derived from an EMBL/GenBank/DDBJ whole genome shotgun (WGS) entry which is preliminary data.</text>
</comment>
<protein>
    <submittedName>
        <fullName evidence="1">Uncharacterized protein</fullName>
    </submittedName>
</protein>